<dbReference type="InterPro" id="IPR058333">
    <property type="entry name" value="DUF8020"/>
</dbReference>
<keyword evidence="2" id="KW-0732">Signal</keyword>
<proteinExistence type="predicted"/>
<evidence type="ECO:0000313" key="4">
    <source>
        <dbReference type="EMBL" id="MQY26831.1"/>
    </source>
</evidence>
<evidence type="ECO:0000259" key="3">
    <source>
        <dbReference type="Pfam" id="PF26059"/>
    </source>
</evidence>
<comment type="caution">
    <text evidence="4">The sequence shown here is derived from an EMBL/GenBank/DDBJ whole genome shotgun (WGS) entry which is preliminary data.</text>
</comment>
<dbReference type="RefSeq" id="WP_153341485.1">
    <property type="nucleotide sequence ID" value="NZ_WEGI01000005.1"/>
</dbReference>
<reference evidence="4 5" key="1">
    <citation type="submission" date="2019-10" db="EMBL/GenBank/DDBJ databases">
        <title>Nocardia macrotermitis sp. nov. and Nocardia aurantia sp. nov., isolated from the gut of fungus growing-termite Macrotermes natalensis.</title>
        <authorList>
            <person name="Benndorf R."/>
            <person name="Schwitalla J."/>
            <person name="Martin K."/>
            <person name="De Beer W."/>
            <person name="Kaster A.-K."/>
            <person name="Vollmers J."/>
            <person name="Poulsen M."/>
            <person name="Beemelmanns C."/>
        </authorList>
    </citation>
    <scope>NUCLEOTIDE SEQUENCE [LARGE SCALE GENOMIC DNA]</scope>
    <source>
        <strain evidence="4 5">RB56</strain>
    </source>
</reference>
<feature type="chain" id="PRO_5029834317" description="DUF8020 domain-containing protein" evidence="2">
    <location>
        <begin position="27"/>
        <end position="210"/>
    </location>
</feature>
<accession>A0A7K0DME1</accession>
<name>A0A7K0DME1_9NOCA</name>
<feature type="signal peptide" evidence="2">
    <location>
        <begin position="1"/>
        <end position="26"/>
    </location>
</feature>
<dbReference type="OrthoDB" id="4559858at2"/>
<gene>
    <name evidence="4" type="ORF">NRB56_24050</name>
</gene>
<dbReference type="Proteomes" id="UP000431401">
    <property type="component" value="Unassembled WGS sequence"/>
</dbReference>
<dbReference type="Pfam" id="PF26059">
    <property type="entry name" value="DUF8020"/>
    <property type="match status" value="1"/>
</dbReference>
<organism evidence="4 5">
    <name type="scientific">Nocardia aurantia</name>
    <dbReference type="NCBI Taxonomy" id="2585199"/>
    <lineage>
        <taxon>Bacteria</taxon>
        <taxon>Bacillati</taxon>
        <taxon>Actinomycetota</taxon>
        <taxon>Actinomycetes</taxon>
        <taxon>Mycobacteriales</taxon>
        <taxon>Nocardiaceae</taxon>
        <taxon>Nocardia</taxon>
    </lineage>
</organism>
<dbReference type="AlphaFoldDB" id="A0A7K0DME1"/>
<protein>
    <recommendedName>
        <fullName evidence="3">DUF8020 domain-containing protein</fullName>
    </recommendedName>
</protein>
<evidence type="ECO:0000256" key="1">
    <source>
        <dbReference type="SAM" id="MobiDB-lite"/>
    </source>
</evidence>
<evidence type="ECO:0000313" key="5">
    <source>
        <dbReference type="Proteomes" id="UP000431401"/>
    </source>
</evidence>
<feature type="domain" description="DUF8020" evidence="3">
    <location>
        <begin position="53"/>
        <end position="125"/>
    </location>
</feature>
<sequence length="210" mass="20986">MKFGSFAALAVLTVTTVGVGAGTVSADPLTPTPLDRPGATAAQQISADGSDRGVDYHLVRTDLSRELTTSVAGGRFALTGDRVTLTSDTGDEIASVPLTYRVRGAAVHVAQQISDDGHTLALAPKVGATEIGEMQPISSTAQLANEVNQNVVGIVAGGVLGGILGTVLGMGFFSLLTGPIGLLVGAVAGGYAMGGQPFLDAVTAVLTGQP</sequence>
<dbReference type="EMBL" id="WEGI01000005">
    <property type="protein sequence ID" value="MQY26831.1"/>
    <property type="molecule type" value="Genomic_DNA"/>
</dbReference>
<evidence type="ECO:0000256" key="2">
    <source>
        <dbReference type="SAM" id="SignalP"/>
    </source>
</evidence>
<keyword evidence="5" id="KW-1185">Reference proteome</keyword>
<feature type="region of interest" description="Disordered" evidence="1">
    <location>
        <begin position="28"/>
        <end position="48"/>
    </location>
</feature>